<dbReference type="SUPFAM" id="SSF160897">
    <property type="entry name" value="Taf5 N-terminal domain-like"/>
    <property type="match status" value="1"/>
</dbReference>
<comment type="similarity">
    <text evidence="2">Belongs to the WD repeat TAF5 family.</text>
</comment>
<dbReference type="PANTHER" id="PTHR19879">
    <property type="entry name" value="TRANSCRIPTION INITIATION FACTOR TFIID"/>
    <property type="match status" value="1"/>
</dbReference>
<evidence type="ECO:0000256" key="2">
    <source>
        <dbReference type="ARBA" id="ARBA00009435"/>
    </source>
</evidence>
<evidence type="ECO:0000256" key="3">
    <source>
        <dbReference type="ARBA" id="ARBA00022574"/>
    </source>
</evidence>
<gene>
    <name evidence="11" type="ORF">PCOL08062_LOCUS7507</name>
</gene>
<evidence type="ECO:0000256" key="7">
    <source>
        <dbReference type="ARBA" id="ARBA00023242"/>
    </source>
</evidence>
<dbReference type="CDD" id="cd00200">
    <property type="entry name" value="WD40"/>
    <property type="match status" value="1"/>
</dbReference>
<keyword evidence="4" id="KW-0677">Repeat</keyword>
<keyword evidence="3 8" id="KW-0853">WD repeat</keyword>
<proteinExistence type="inferred from homology"/>
<feature type="region of interest" description="Disordered" evidence="9">
    <location>
        <begin position="698"/>
        <end position="726"/>
    </location>
</feature>
<dbReference type="GO" id="GO:0005669">
    <property type="term" value="C:transcription factor TFIID complex"/>
    <property type="evidence" value="ECO:0007669"/>
    <property type="project" value="TreeGrafter"/>
</dbReference>
<feature type="compositionally biased region" description="Gly residues" evidence="9">
    <location>
        <begin position="642"/>
        <end position="651"/>
    </location>
</feature>
<dbReference type="SMART" id="SM00667">
    <property type="entry name" value="LisH"/>
    <property type="match status" value="1"/>
</dbReference>
<dbReference type="PROSITE" id="PS50294">
    <property type="entry name" value="WD_REPEATS_REGION"/>
    <property type="match status" value="5"/>
</dbReference>
<dbReference type="Gene3D" id="1.25.40.500">
    <property type="entry name" value="TFIID subunit TAF5, NTD2 domain"/>
    <property type="match status" value="1"/>
</dbReference>
<reference evidence="11" key="1">
    <citation type="submission" date="2021-01" db="EMBL/GenBank/DDBJ databases">
        <authorList>
            <person name="Corre E."/>
            <person name="Pelletier E."/>
            <person name="Niang G."/>
            <person name="Scheremetjew M."/>
            <person name="Finn R."/>
            <person name="Kale V."/>
            <person name="Holt S."/>
            <person name="Cochrane G."/>
            <person name="Meng A."/>
            <person name="Brown T."/>
            <person name="Cohen L."/>
        </authorList>
    </citation>
    <scope>NUCLEOTIDE SEQUENCE</scope>
    <source>
        <strain evidence="11">CCMP1413</strain>
    </source>
</reference>
<evidence type="ECO:0000256" key="8">
    <source>
        <dbReference type="PROSITE-ProRule" id="PRU00221"/>
    </source>
</evidence>
<dbReference type="GO" id="GO:0006367">
    <property type="term" value="P:transcription initiation at RNA polymerase II promoter"/>
    <property type="evidence" value="ECO:0007669"/>
    <property type="project" value="TreeGrafter"/>
</dbReference>
<feature type="repeat" description="WD" evidence="8">
    <location>
        <begin position="551"/>
        <end position="592"/>
    </location>
</feature>
<feature type="compositionally biased region" description="Basic and acidic residues" evidence="9">
    <location>
        <begin position="290"/>
        <end position="310"/>
    </location>
</feature>
<feature type="region of interest" description="Disordered" evidence="9">
    <location>
        <begin position="635"/>
        <end position="657"/>
    </location>
</feature>
<feature type="compositionally biased region" description="Low complexity" evidence="9">
    <location>
        <begin position="706"/>
        <end position="716"/>
    </location>
</feature>
<dbReference type="Gene3D" id="2.130.10.10">
    <property type="entry name" value="YVTN repeat-like/Quinoprotein amine dehydrogenase"/>
    <property type="match status" value="2"/>
</dbReference>
<feature type="compositionally biased region" description="Basic and acidic residues" evidence="9">
    <location>
        <begin position="717"/>
        <end position="726"/>
    </location>
</feature>
<dbReference type="InterPro" id="IPR007582">
    <property type="entry name" value="TFIID_NTD2"/>
</dbReference>
<name>A0A7R9TQA5_9VIRI</name>
<dbReference type="PANTHER" id="PTHR19879:SF1">
    <property type="entry name" value="CANNONBALL-RELATED"/>
    <property type="match status" value="1"/>
</dbReference>
<keyword evidence="7" id="KW-0539">Nucleus</keyword>
<dbReference type="InterPro" id="IPR019775">
    <property type="entry name" value="WD40_repeat_CS"/>
</dbReference>
<feature type="repeat" description="WD" evidence="8">
    <location>
        <begin position="467"/>
        <end position="508"/>
    </location>
</feature>
<dbReference type="AlphaFoldDB" id="A0A7R9TQA5"/>
<dbReference type="SMART" id="SM00320">
    <property type="entry name" value="WD40"/>
    <property type="match status" value="6"/>
</dbReference>
<dbReference type="PROSITE" id="PS50082">
    <property type="entry name" value="WD_REPEATS_2"/>
    <property type="match status" value="5"/>
</dbReference>
<keyword evidence="5" id="KW-0805">Transcription regulation</keyword>
<evidence type="ECO:0000256" key="6">
    <source>
        <dbReference type="ARBA" id="ARBA00023163"/>
    </source>
</evidence>
<dbReference type="InterPro" id="IPR020472">
    <property type="entry name" value="WD40_PAC1"/>
</dbReference>
<dbReference type="InterPro" id="IPR006594">
    <property type="entry name" value="LisH"/>
</dbReference>
<evidence type="ECO:0000313" key="11">
    <source>
        <dbReference type="EMBL" id="CAD8242220.1"/>
    </source>
</evidence>
<dbReference type="InterPro" id="IPR036322">
    <property type="entry name" value="WD40_repeat_dom_sf"/>
</dbReference>
<dbReference type="InterPro" id="IPR001680">
    <property type="entry name" value="WD40_rpt"/>
</dbReference>
<feature type="repeat" description="WD" evidence="8">
    <location>
        <begin position="425"/>
        <end position="459"/>
    </location>
</feature>
<comment type="subcellular location">
    <subcellularLocation>
        <location evidence="1">Nucleus</location>
    </subcellularLocation>
</comment>
<dbReference type="EMBL" id="HBDZ01009835">
    <property type="protein sequence ID" value="CAD8242220.1"/>
    <property type="molecule type" value="Transcribed_RNA"/>
</dbReference>
<dbReference type="InterPro" id="IPR037264">
    <property type="entry name" value="TFIID_NTD2_sf"/>
</dbReference>
<dbReference type="Pfam" id="PF00400">
    <property type="entry name" value="WD40"/>
    <property type="match status" value="6"/>
</dbReference>
<dbReference type="PROSITE" id="PS00678">
    <property type="entry name" value="WD_REPEATS_1"/>
    <property type="match status" value="2"/>
</dbReference>
<evidence type="ECO:0000256" key="5">
    <source>
        <dbReference type="ARBA" id="ARBA00023015"/>
    </source>
</evidence>
<dbReference type="SUPFAM" id="SSF50978">
    <property type="entry name" value="WD40 repeat-like"/>
    <property type="match status" value="1"/>
</dbReference>
<feature type="domain" description="TFIID subunit TAF5 NTD2" evidence="10">
    <location>
        <begin position="71"/>
        <end position="198"/>
    </location>
</feature>
<dbReference type="CDD" id="cd08044">
    <property type="entry name" value="TAF5_NTD2"/>
    <property type="match status" value="1"/>
</dbReference>
<keyword evidence="6" id="KW-0804">Transcription</keyword>
<accession>A0A7R9TQA5</accession>
<evidence type="ECO:0000256" key="9">
    <source>
        <dbReference type="SAM" id="MobiDB-lite"/>
    </source>
</evidence>
<dbReference type="Pfam" id="PF08513">
    <property type="entry name" value="LisH"/>
    <property type="match status" value="1"/>
</dbReference>
<sequence length="726" mass="78743">MADAEPKPLSMSQTREQVILRYLQRQGYKDAERVFAKEARVQDLSALKISPQLDADMAIVNHVLFYPEAEKDGRGYIDCYTQLRAWVHSSLDLYKAELERILYPIFVHSYLDLVERGHTQCAAELLERFRPDHEEQHGQYVKSLSKITLPEHVKEDKLAQLYRENKSNVKLSAYAWELLLSFLHSSKTLLLLGLINERLGVTLVAGAPEQDDGSADFGADAVTLTGETTQRQLDMNQKAVRWGALQKTNVELKAAKIHKDDVTEKKFRELEAVEAAKSSDMSQPADFRREFGAAKRSRKDIQQESKRAGEDAADDLVGPLLKAPKVETKVPLPKMREEEELASIAEIRKRVRVSGRAPPSCAFFTCCNTYDGLNVVAISADGQRVAGGFADSQVRVWSNDADAAKVVTEAGKVAGARPAVPHMLLCGHSAPVYGLDFSPDGEHLLSCSTDFTVRLWSLELQACLCVYTGHAYPVWDVKWSPMGHYFATASHDRTARLWATNRHTPLRVFAGHLADVDCLAFHPNANYVATGSSDKTVRLWDVQSGDCARLLTGHRGTVTSVAVSPAGRVLVSGDSQGMILCWDLANGRRFGAFGGPSSAGHAGPVWSLAFSGESAVLASGGDDCSIGLWDVEGGVPDDAQGTGHGAGGASGAGAESKPWRGDARLITMLRTKQTPVMAVRFTRRNLLLGAGAFTRGLRSSGGGASGRQTAARGAAAGDKKAAGSAR</sequence>
<dbReference type="PROSITE" id="PS50896">
    <property type="entry name" value="LISH"/>
    <property type="match status" value="1"/>
</dbReference>
<protein>
    <recommendedName>
        <fullName evidence="10">TFIID subunit TAF5 NTD2 domain-containing protein</fullName>
    </recommendedName>
</protein>
<feature type="repeat" description="WD" evidence="8">
    <location>
        <begin position="598"/>
        <end position="632"/>
    </location>
</feature>
<evidence type="ECO:0000256" key="1">
    <source>
        <dbReference type="ARBA" id="ARBA00004123"/>
    </source>
</evidence>
<dbReference type="GO" id="GO:0016251">
    <property type="term" value="F:RNA polymerase II general transcription initiation factor activity"/>
    <property type="evidence" value="ECO:0007669"/>
    <property type="project" value="TreeGrafter"/>
</dbReference>
<dbReference type="InterPro" id="IPR015943">
    <property type="entry name" value="WD40/YVTN_repeat-like_dom_sf"/>
</dbReference>
<feature type="region of interest" description="Disordered" evidence="9">
    <location>
        <begin position="290"/>
        <end position="312"/>
    </location>
</feature>
<evidence type="ECO:0000259" key="10">
    <source>
        <dbReference type="Pfam" id="PF04494"/>
    </source>
</evidence>
<organism evidence="11">
    <name type="scientific">Prasinoderma coloniale</name>
    <dbReference type="NCBI Taxonomy" id="156133"/>
    <lineage>
        <taxon>Eukaryota</taxon>
        <taxon>Viridiplantae</taxon>
        <taxon>Prasinodermophyta</taxon>
        <taxon>Prasinodermophyceae</taxon>
        <taxon>Prasinodermales</taxon>
        <taxon>Prasinodermaceae</taxon>
        <taxon>Prasinoderma</taxon>
    </lineage>
</organism>
<dbReference type="Pfam" id="PF04494">
    <property type="entry name" value="TFIID_NTD2"/>
    <property type="match status" value="1"/>
</dbReference>
<evidence type="ECO:0000256" key="4">
    <source>
        <dbReference type="ARBA" id="ARBA00022737"/>
    </source>
</evidence>
<feature type="repeat" description="WD" evidence="8">
    <location>
        <begin position="509"/>
        <end position="550"/>
    </location>
</feature>
<dbReference type="PRINTS" id="PR00320">
    <property type="entry name" value="GPROTEINBRPT"/>
</dbReference>